<keyword evidence="2" id="KW-1185">Reference proteome</keyword>
<accession>A0AA37W7L4</accession>
<reference evidence="1" key="1">
    <citation type="journal article" date="2014" name="Int. J. Syst. Evol. Microbiol.">
        <title>Complete genome sequence of Corynebacterium casei LMG S-19264T (=DSM 44701T), isolated from a smear-ripened cheese.</title>
        <authorList>
            <consortium name="US DOE Joint Genome Institute (JGI-PGF)"/>
            <person name="Walter F."/>
            <person name="Albersmeier A."/>
            <person name="Kalinowski J."/>
            <person name="Ruckert C."/>
        </authorList>
    </citation>
    <scope>NUCLEOTIDE SEQUENCE</scope>
    <source>
        <strain evidence="1">NBRC 110071</strain>
    </source>
</reference>
<protein>
    <submittedName>
        <fullName evidence="1">Uncharacterized protein</fullName>
    </submittedName>
</protein>
<gene>
    <name evidence="1" type="ORF">GCM10007876_11340</name>
</gene>
<dbReference type="EMBL" id="BSNM01000006">
    <property type="protein sequence ID" value="GLQ30656.1"/>
    <property type="molecule type" value="Genomic_DNA"/>
</dbReference>
<sequence length="59" mass="6737">MTMAEPAILRCFDNVVHHYESAAGVSGDYVNNTCEFTQFFFRGLKGGITFRRRYAYSCS</sequence>
<reference evidence="1" key="2">
    <citation type="submission" date="2023-01" db="EMBL/GenBank/DDBJ databases">
        <title>Draft genome sequence of Litoribrevibacter albus strain NBRC 110071.</title>
        <authorList>
            <person name="Sun Q."/>
            <person name="Mori K."/>
        </authorList>
    </citation>
    <scope>NUCLEOTIDE SEQUENCE</scope>
    <source>
        <strain evidence="1">NBRC 110071</strain>
    </source>
</reference>
<name>A0AA37W7L4_9GAMM</name>
<dbReference type="AlphaFoldDB" id="A0AA37W7L4"/>
<organism evidence="1 2">
    <name type="scientific">Litoribrevibacter albus</name>
    <dbReference type="NCBI Taxonomy" id="1473156"/>
    <lineage>
        <taxon>Bacteria</taxon>
        <taxon>Pseudomonadati</taxon>
        <taxon>Pseudomonadota</taxon>
        <taxon>Gammaproteobacteria</taxon>
        <taxon>Oceanospirillales</taxon>
        <taxon>Oceanospirillaceae</taxon>
        <taxon>Litoribrevibacter</taxon>
    </lineage>
</organism>
<dbReference type="Proteomes" id="UP001161389">
    <property type="component" value="Unassembled WGS sequence"/>
</dbReference>
<proteinExistence type="predicted"/>
<evidence type="ECO:0000313" key="2">
    <source>
        <dbReference type="Proteomes" id="UP001161389"/>
    </source>
</evidence>
<evidence type="ECO:0000313" key="1">
    <source>
        <dbReference type="EMBL" id="GLQ30656.1"/>
    </source>
</evidence>
<comment type="caution">
    <text evidence="1">The sequence shown here is derived from an EMBL/GenBank/DDBJ whole genome shotgun (WGS) entry which is preliminary data.</text>
</comment>